<evidence type="ECO:0000256" key="6">
    <source>
        <dbReference type="ARBA" id="ARBA00022777"/>
    </source>
</evidence>
<keyword evidence="4" id="KW-0808">Transferase</keyword>
<dbReference type="Pfam" id="PF00069">
    <property type="entry name" value="Pkinase"/>
    <property type="match status" value="1"/>
</dbReference>
<dbReference type="PANTHER" id="PTHR22984:SF11">
    <property type="entry name" value="AURORA KINASE-RELATED"/>
    <property type="match status" value="1"/>
</dbReference>
<dbReference type="GO" id="GO:0043066">
    <property type="term" value="P:negative regulation of apoptotic process"/>
    <property type="evidence" value="ECO:0007669"/>
    <property type="project" value="TreeGrafter"/>
</dbReference>
<keyword evidence="5" id="KW-0547">Nucleotide-binding</keyword>
<evidence type="ECO:0000256" key="3">
    <source>
        <dbReference type="ARBA" id="ARBA00022527"/>
    </source>
</evidence>
<keyword evidence="7" id="KW-0067">ATP-binding</keyword>
<keyword evidence="6 11" id="KW-0418">Kinase</keyword>
<dbReference type="GO" id="GO:0004674">
    <property type="term" value="F:protein serine/threonine kinase activity"/>
    <property type="evidence" value="ECO:0007669"/>
    <property type="project" value="UniProtKB-KW"/>
</dbReference>
<dbReference type="InterPro" id="IPR011009">
    <property type="entry name" value="Kinase-like_dom_sf"/>
</dbReference>
<dbReference type="Proteomes" id="UP000324091">
    <property type="component" value="Chromosome 1"/>
</dbReference>
<organism evidence="11 12">
    <name type="scientific">Takifugu flavidus</name>
    <name type="common">sansaifugu</name>
    <dbReference type="NCBI Taxonomy" id="433684"/>
    <lineage>
        <taxon>Eukaryota</taxon>
        <taxon>Metazoa</taxon>
        <taxon>Chordata</taxon>
        <taxon>Craniata</taxon>
        <taxon>Vertebrata</taxon>
        <taxon>Euteleostomi</taxon>
        <taxon>Actinopterygii</taxon>
        <taxon>Neopterygii</taxon>
        <taxon>Teleostei</taxon>
        <taxon>Neoteleostei</taxon>
        <taxon>Acanthomorphata</taxon>
        <taxon>Eupercaria</taxon>
        <taxon>Tetraodontiformes</taxon>
        <taxon>Tetradontoidea</taxon>
        <taxon>Tetraodontidae</taxon>
        <taxon>Takifugu</taxon>
    </lineage>
</organism>
<comment type="similarity">
    <text evidence="1">Belongs to the protein kinase superfamily. CAMK Ser/Thr protein kinase family. PIM subfamily.</text>
</comment>
<dbReference type="InterPro" id="IPR051138">
    <property type="entry name" value="PIM_Ser/Thr_kinase"/>
</dbReference>
<evidence type="ECO:0000256" key="2">
    <source>
        <dbReference type="ARBA" id="ARBA00012513"/>
    </source>
</evidence>
<dbReference type="PROSITE" id="PS50011">
    <property type="entry name" value="PROTEIN_KINASE_DOM"/>
    <property type="match status" value="1"/>
</dbReference>
<gene>
    <name evidence="11" type="ORF">D4764_01G0014060</name>
</gene>
<evidence type="ECO:0000256" key="5">
    <source>
        <dbReference type="ARBA" id="ARBA00022741"/>
    </source>
</evidence>
<keyword evidence="12" id="KW-1185">Reference proteome</keyword>
<dbReference type="PROSITE" id="PS00108">
    <property type="entry name" value="PROTEIN_KINASE_ST"/>
    <property type="match status" value="1"/>
</dbReference>
<name>A0A5C6PS78_9TELE</name>
<feature type="non-terminal residue" evidence="11">
    <location>
        <position position="1"/>
    </location>
</feature>
<evidence type="ECO:0000256" key="9">
    <source>
        <dbReference type="ARBA" id="ARBA00048679"/>
    </source>
</evidence>
<comment type="caution">
    <text evidence="11">The sequence shown here is derived from an EMBL/GenBank/DDBJ whole genome shotgun (WGS) entry which is preliminary data.</text>
</comment>
<dbReference type="EMBL" id="RHFK02000001">
    <property type="protein sequence ID" value="TWW81591.1"/>
    <property type="molecule type" value="Genomic_DNA"/>
</dbReference>
<evidence type="ECO:0000256" key="4">
    <source>
        <dbReference type="ARBA" id="ARBA00022679"/>
    </source>
</evidence>
<protein>
    <recommendedName>
        <fullName evidence="2">non-specific serine/threonine protein kinase</fullName>
        <ecNumber evidence="2">2.7.11.1</ecNumber>
    </recommendedName>
</protein>
<dbReference type="GO" id="GO:0005524">
    <property type="term" value="F:ATP binding"/>
    <property type="evidence" value="ECO:0007669"/>
    <property type="project" value="UniProtKB-KW"/>
</dbReference>
<evidence type="ECO:0000256" key="7">
    <source>
        <dbReference type="ARBA" id="ARBA00022840"/>
    </source>
</evidence>
<reference evidence="11 12" key="1">
    <citation type="submission" date="2019-04" db="EMBL/GenBank/DDBJ databases">
        <title>Chromosome genome assembly for Takifugu flavidus.</title>
        <authorList>
            <person name="Xiao S."/>
        </authorList>
    </citation>
    <scope>NUCLEOTIDE SEQUENCE [LARGE SCALE GENOMIC DNA]</scope>
    <source>
        <strain evidence="11">HTHZ2018</strain>
        <tissue evidence="11">Muscle</tissue>
    </source>
</reference>
<dbReference type="InterPro" id="IPR000719">
    <property type="entry name" value="Prot_kinase_dom"/>
</dbReference>
<comment type="catalytic activity">
    <reaction evidence="9">
        <text>L-seryl-[protein] + ATP = O-phospho-L-seryl-[protein] + ADP + H(+)</text>
        <dbReference type="Rhea" id="RHEA:17989"/>
        <dbReference type="Rhea" id="RHEA-COMP:9863"/>
        <dbReference type="Rhea" id="RHEA-COMP:11604"/>
        <dbReference type="ChEBI" id="CHEBI:15378"/>
        <dbReference type="ChEBI" id="CHEBI:29999"/>
        <dbReference type="ChEBI" id="CHEBI:30616"/>
        <dbReference type="ChEBI" id="CHEBI:83421"/>
        <dbReference type="ChEBI" id="CHEBI:456216"/>
        <dbReference type="EC" id="2.7.11.1"/>
    </reaction>
</comment>
<dbReference type="Gene3D" id="1.10.510.10">
    <property type="entry name" value="Transferase(Phosphotransferase) domain 1"/>
    <property type="match status" value="1"/>
</dbReference>
<dbReference type="InterPro" id="IPR008271">
    <property type="entry name" value="Ser/Thr_kinase_AS"/>
</dbReference>
<dbReference type="EC" id="2.7.11.1" evidence="2"/>
<sequence>DTSLSGHHCDSQRRNAGQIGEGTREYHGVRYRFCTLAWTSLDDEVLLIMERPKYCTVLFDYIDRQIDEGLAKEFTRHLVEAAIQIHKAGVFHRDLKPENILIEYDEARLIPRVCIIDFGCGCFVVAVFHPWFKCPARSTPLRFFES</sequence>
<accession>A0A5C6PS78</accession>
<evidence type="ECO:0000313" key="11">
    <source>
        <dbReference type="EMBL" id="TWW81591.1"/>
    </source>
</evidence>
<dbReference type="GO" id="GO:0005737">
    <property type="term" value="C:cytoplasm"/>
    <property type="evidence" value="ECO:0007669"/>
    <property type="project" value="TreeGrafter"/>
</dbReference>
<dbReference type="AlphaFoldDB" id="A0A5C6PS78"/>
<evidence type="ECO:0000259" key="10">
    <source>
        <dbReference type="PROSITE" id="PS50011"/>
    </source>
</evidence>
<keyword evidence="3" id="KW-0723">Serine/threonine-protein kinase</keyword>
<evidence type="ECO:0000256" key="8">
    <source>
        <dbReference type="ARBA" id="ARBA00047899"/>
    </source>
</evidence>
<dbReference type="SUPFAM" id="SSF56112">
    <property type="entry name" value="Protein kinase-like (PK-like)"/>
    <property type="match status" value="1"/>
</dbReference>
<dbReference type="PANTHER" id="PTHR22984">
    <property type="entry name" value="SERINE/THREONINE-PROTEIN KINASE PIM"/>
    <property type="match status" value="1"/>
</dbReference>
<feature type="domain" description="Protein kinase" evidence="10">
    <location>
        <begin position="1"/>
        <end position="146"/>
    </location>
</feature>
<dbReference type="GO" id="GO:0007346">
    <property type="term" value="P:regulation of mitotic cell cycle"/>
    <property type="evidence" value="ECO:0007669"/>
    <property type="project" value="TreeGrafter"/>
</dbReference>
<comment type="catalytic activity">
    <reaction evidence="8">
        <text>L-threonyl-[protein] + ATP = O-phospho-L-threonyl-[protein] + ADP + H(+)</text>
        <dbReference type="Rhea" id="RHEA:46608"/>
        <dbReference type="Rhea" id="RHEA-COMP:11060"/>
        <dbReference type="Rhea" id="RHEA-COMP:11605"/>
        <dbReference type="ChEBI" id="CHEBI:15378"/>
        <dbReference type="ChEBI" id="CHEBI:30013"/>
        <dbReference type="ChEBI" id="CHEBI:30616"/>
        <dbReference type="ChEBI" id="CHEBI:61977"/>
        <dbReference type="ChEBI" id="CHEBI:456216"/>
        <dbReference type="EC" id="2.7.11.1"/>
    </reaction>
</comment>
<proteinExistence type="inferred from homology"/>
<evidence type="ECO:0000256" key="1">
    <source>
        <dbReference type="ARBA" id="ARBA00005505"/>
    </source>
</evidence>
<evidence type="ECO:0000313" key="12">
    <source>
        <dbReference type="Proteomes" id="UP000324091"/>
    </source>
</evidence>